<reference evidence="4 5" key="1">
    <citation type="submission" date="2022-10" db="EMBL/GenBank/DDBJ databases">
        <title>Comparative genomic analysis of Cohnella hashimotonis sp. nov., isolated from the International Space Station.</title>
        <authorList>
            <person name="Simpson A."/>
            <person name="Venkateswaran K."/>
        </authorList>
    </citation>
    <scope>NUCLEOTIDE SEQUENCE [LARGE SCALE GENOMIC DNA]</scope>
    <source>
        <strain evidence="4 5">DSM 18997</strain>
    </source>
</reference>
<dbReference type="InterPro" id="IPR044068">
    <property type="entry name" value="CB"/>
</dbReference>
<name>A0A9X4KKX1_9BACL</name>
<evidence type="ECO:0000256" key="2">
    <source>
        <dbReference type="PROSITE-ProRule" id="PRU01248"/>
    </source>
</evidence>
<accession>A0A9X4KKX1</accession>
<dbReference type="GO" id="GO:0003677">
    <property type="term" value="F:DNA binding"/>
    <property type="evidence" value="ECO:0007669"/>
    <property type="project" value="UniProtKB-UniRule"/>
</dbReference>
<dbReference type="GO" id="GO:0015074">
    <property type="term" value="P:DNA integration"/>
    <property type="evidence" value="ECO:0007669"/>
    <property type="project" value="InterPro"/>
</dbReference>
<evidence type="ECO:0000259" key="3">
    <source>
        <dbReference type="PROSITE" id="PS51900"/>
    </source>
</evidence>
<sequence length="208" mass="24147">MQEKRRISAGKERIIWTSQRLLDRLTPSVLEAPRSPIHEAEKTRPETLTLDKLFNRYYAARQAAGAAERTLEDYRKHMNWFRRFMASEYSGLDNFVPNRDVIRTWISSMLTVQRLKPATINIRLRTVKAMFNWSMSERAIKESPFDNVELLKVPEEDFQVITKAHERKLFNCCELTTSTGLRDALLMSFLLDTGVRIGECMRIFAGGG</sequence>
<evidence type="ECO:0000256" key="1">
    <source>
        <dbReference type="ARBA" id="ARBA00023125"/>
    </source>
</evidence>
<dbReference type="Proteomes" id="UP001153387">
    <property type="component" value="Unassembled WGS sequence"/>
</dbReference>
<keyword evidence="1 2" id="KW-0238">DNA-binding</keyword>
<proteinExistence type="predicted"/>
<dbReference type="InterPro" id="IPR011010">
    <property type="entry name" value="DNA_brk_join_enz"/>
</dbReference>
<dbReference type="EMBL" id="JAPDHZ010000006">
    <property type="protein sequence ID" value="MDG0793958.1"/>
    <property type="molecule type" value="Genomic_DNA"/>
</dbReference>
<comment type="caution">
    <text evidence="4">The sequence shown here is derived from an EMBL/GenBank/DDBJ whole genome shotgun (WGS) entry which is preliminary data.</text>
</comment>
<dbReference type="SUPFAM" id="SSF56349">
    <property type="entry name" value="DNA breaking-rejoining enzymes"/>
    <property type="match status" value="1"/>
</dbReference>
<dbReference type="InterPro" id="IPR004107">
    <property type="entry name" value="Integrase_SAM-like_N"/>
</dbReference>
<protein>
    <recommendedName>
        <fullName evidence="3">Core-binding (CB) domain-containing protein</fullName>
    </recommendedName>
</protein>
<evidence type="ECO:0000313" key="5">
    <source>
        <dbReference type="Proteomes" id="UP001153387"/>
    </source>
</evidence>
<dbReference type="Gene3D" id="1.10.150.130">
    <property type="match status" value="1"/>
</dbReference>
<dbReference type="InterPro" id="IPR010998">
    <property type="entry name" value="Integrase_recombinase_N"/>
</dbReference>
<feature type="domain" description="Core-binding (CB)" evidence="3">
    <location>
        <begin position="48"/>
        <end position="135"/>
    </location>
</feature>
<organism evidence="4 5">
    <name type="scientific">Cohnella ginsengisoli</name>
    <dbReference type="NCBI Taxonomy" id="425004"/>
    <lineage>
        <taxon>Bacteria</taxon>
        <taxon>Bacillati</taxon>
        <taxon>Bacillota</taxon>
        <taxon>Bacilli</taxon>
        <taxon>Bacillales</taxon>
        <taxon>Paenibacillaceae</taxon>
        <taxon>Cohnella</taxon>
    </lineage>
</organism>
<dbReference type="RefSeq" id="WP_277567735.1">
    <property type="nucleotide sequence ID" value="NZ_JAPDHZ010000006.1"/>
</dbReference>
<dbReference type="Pfam" id="PF02899">
    <property type="entry name" value="Phage_int_SAM_1"/>
    <property type="match status" value="1"/>
</dbReference>
<gene>
    <name evidence="4" type="ORF">OMP38_26395</name>
</gene>
<keyword evidence="5" id="KW-1185">Reference proteome</keyword>
<dbReference type="AlphaFoldDB" id="A0A9X4KKX1"/>
<evidence type="ECO:0000313" key="4">
    <source>
        <dbReference type="EMBL" id="MDG0793958.1"/>
    </source>
</evidence>
<dbReference type="PROSITE" id="PS51900">
    <property type="entry name" value="CB"/>
    <property type="match status" value="1"/>
</dbReference>